<dbReference type="Proteomes" id="UP001218188">
    <property type="component" value="Unassembled WGS sequence"/>
</dbReference>
<keyword evidence="3" id="KW-1185">Reference proteome</keyword>
<gene>
    <name evidence="2" type="ORF">C8F04DRAFT_1058288</name>
</gene>
<dbReference type="Gene3D" id="3.30.420.10">
    <property type="entry name" value="Ribonuclease H-like superfamily/Ribonuclease H"/>
    <property type="match status" value="1"/>
</dbReference>
<dbReference type="AlphaFoldDB" id="A0AAD6XEP9"/>
<dbReference type="GO" id="GO:0003676">
    <property type="term" value="F:nucleic acid binding"/>
    <property type="evidence" value="ECO:0007669"/>
    <property type="project" value="InterPro"/>
</dbReference>
<dbReference type="InterPro" id="IPR012337">
    <property type="entry name" value="RNaseH-like_sf"/>
</dbReference>
<evidence type="ECO:0000313" key="2">
    <source>
        <dbReference type="EMBL" id="KAJ7047272.1"/>
    </source>
</evidence>
<comment type="caution">
    <text evidence="2">The sequence shown here is derived from an EMBL/GenBank/DDBJ whole genome shotgun (WGS) entry which is preliminary data.</text>
</comment>
<proteinExistence type="predicted"/>
<dbReference type="PANTHER" id="PTHR28083">
    <property type="entry name" value="GOOD FOR FULL DBP5 ACTIVITY PROTEIN 2"/>
    <property type="match status" value="1"/>
</dbReference>
<dbReference type="Pfam" id="PF21762">
    <property type="entry name" value="DEDDh_C"/>
    <property type="match status" value="1"/>
</dbReference>
<evidence type="ECO:0000259" key="1">
    <source>
        <dbReference type="Pfam" id="PF21762"/>
    </source>
</evidence>
<dbReference type="GO" id="GO:0005634">
    <property type="term" value="C:nucleus"/>
    <property type="evidence" value="ECO:0007669"/>
    <property type="project" value="TreeGrafter"/>
</dbReference>
<sequence length="413" mass="46551">MTVETPIVTGYYRYSSCLLHWSLHSNTTSSPHRTDVLPACDRDPLKAVLAHDALVHCENPLHPGVHGITMFKGTFHNGEQRLLFSSAQIDYVRYWLHAMKLTSRIIPLPYSDCLLTPSEFSSVSPDVYMEGGDLRVAVKKIDKNNKRLKGSNPSLLARRDTFERVRKYWSTKTGTWCSIDFEAWERDHSAITEFGYSSLHWDDGAAVEASGHFTVKEHAMYTNGTYVAENRKNYRFGESVEVPRKTLKTKVSDLVTSMGTRGPVFLVFHDPSQDIKYLKSLEAPVEAAVFELPEATPSEGIFIIDTAILFAALVGDDKRTSSLQQICNQLQIQTEFLHNAGNDAQYTMFALREMASGDPLDPQREKRWPNRIGIGGSNAGVKVQFTPYEEDEDYSDQEGLMGIYDPHTGVLRE</sequence>
<accession>A0AAD6XEP9</accession>
<dbReference type="InterPro" id="IPR036397">
    <property type="entry name" value="RNaseH_sf"/>
</dbReference>
<evidence type="ECO:0000313" key="3">
    <source>
        <dbReference type="Proteomes" id="UP001218188"/>
    </source>
</evidence>
<reference evidence="2" key="1">
    <citation type="submission" date="2023-03" db="EMBL/GenBank/DDBJ databases">
        <title>Massive genome expansion in bonnet fungi (Mycena s.s.) driven by repeated elements and novel gene families across ecological guilds.</title>
        <authorList>
            <consortium name="Lawrence Berkeley National Laboratory"/>
            <person name="Harder C.B."/>
            <person name="Miyauchi S."/>
            <person name="Viragh M."/>
            <person name="Kuo A."/>
            <person name="Thoen E."/>
            <person name="Andreopoulos B."/>
            <person name="Lu D."/>
            <person name="Skrede I."/>
            <person name="Drula E."/>
            <person name="Henrissat B."/>
            <person name="Morin E."/>
            <person name="Kohler A."/>
            <person name="Barry K."/>
            <person name="LaButti K."/>
            <person name="Morin E."/>
            <person name="Salamov A."/>
            <person name="Lipzen A."/>
            <person name="Mereny Z."/>
            <person name="Hegedus B."/>
            <person name="Baldrian P."/>
            <person name="Stursova M."/>
            <person name="Weitz H."/>
            <person name="Taylor A."/>
            <person name="Grigoriev I.V."/>
            <person name="Nagy L.G."/>
            <person name="Martin F."/>
            <person name="Kauserud H."/>
        </authorList>
    </citation>
    <scope>NUCLEOTIDE SEQUENCE</scope>
    <source>
        <strain evidence="2">CBHHK200</strain>
    </source>
</reference>
<organism evidence="2 3">
    <name type="scientific">Mycena alexandri</name>
    <dbReference type="NCBI Taxonomy" id="1745969"/>
    <lineage>
        <taxon>Eukaryota</taxon>
        <taxon>Fungi</taxon>
        <taxon>Dikarya</taxon>
        <taxon>Basidiomycota</taxon>
        <taxon>Agaricomycotina</taxon>
        <taxon>Agaricomycetes</taxon>
        <taxon>Agaricomycetidae</taxon>
        <taxon>Agaricales</taxon>
        <taxon>Marasmiineae</taxon>
        <taxon>Mycenaceae</taxon>
        <taxon>Mycena</taxon>
    </lineage>
</organism>
<dbReference type="EMBL" id="JARJCM010000001">
    <property type="protein sequence ID" value="KAJ7047272.1"/>
    <property type="molecule type" value="Genomic_DNA"/>
</dbReference>
<dbReference type="PANTHER" id="PTHR28083:SF1">
    <property type="entry name" value="GOOD FOR FULL DBP5 ACTIVITY PROTEIN 2"/>
    <property type="match status" value="1"/>
</dbReference>
<dbReference type="InterPro" id="IPR040151">
    <property type="entry name" value="Gfd2/YDR514C-like"/>
</dbReference>
<protein>
    <recommendedName>
        <fullName evidence="1">Gfd2/YDR514C-like C-terminal domain-containing protein</fullName>
    </recommendedName>
</protein>
<name>A0AAD6XEP9_9AGAR</name>
<feature type="domain" description="Gfd2/YDR514C-like C-terminal" evidence="1">
    <location>
        <begin position="175"/>
        <end position="354"/>
    </location>
</feature>
<dbReference type="SUPFAM" id="SSF53098">
    <property type="entry name" value="Ribonuclease H-like"/>
    <property type="match status" value="1"/>
</dbReference>
<dbReference type="InterPro" id="IPR048519">
    <property type="entry name" value="Gfd2/YDR514C-like_C"/>
</dbReference>